<keyword evidence="3" id="KW-1185">Reference proteome</keyword>
<dbReference type="OrthoDB" id="278817at2"/>
<organism evidence="2 3">
    <name type="scientific">Pollutimonas subterranea</name>
    <dbReference type="NCBI Taxonomy" id="2045210"/>
    <lineage>
        <taxon>Bacteria</taxon>
        <taxon>Pseudomonadati</taxon>
        <taxon>Pseudomonadota</taxon>
        <taxon>Betaproteobacteria</taxon>
        <taxon>Burkholderiales</taxon>
        <taxon>Alcaligenaceae</taxon>
        <taxon>Pollutimonas</taxon>
    </lineage>
</organism>
<keyword evidence="1" id="KW-0812">Transmembrane</keyword>
<dbReference type="EMBL" id="PDNW01000013">
    <property type="protein sequence ID" value="PLC49095.1"/>
    <property type="molecule type" value="Genomic_DNA"/>
</dbReference>
<evidence type="ECO:0008006" key="4">
    <source>
        <dbReference type="Google" id="ProtNLM"/>
    </source>
</evidence>
<evidence type="ECO:0000313" key="3">
    <source>
        <dbReference type="Proteomes" id="UP000234190"/>
    </source>
</evidence>
<protein>
    <recommendedName>
        <fullName evidence="4">Transporter suffix domain-containing protein</fullName>
    </recommendedName>
</protein>
<feature type="transmembrane region" description="Helical" evidence="1">
    <location>
        <begin position="102"/>
        <end position="120"/>
    </location>
</feature>
<feature type="transmembrane region" description="Helical" evidence="1">
    <location>
        <begin position="20"/>
        <end position="41"/>
    </location>
</feature>
<dbReference type="Proteomes" id="UP000234190">
    <property type="component" value="Unassembled WGS sequence"/>
</dbReference>
<gene>
    <name evidence="2" type="ORF">CR159_15175</name>
</gene>
<dbReference type="NCBIfam" id="NF033684">
    <property type="entry name" value="suffix_2_RND"/>
    <property type="match status" value="1"/>
</dbReference>
<dbReference type="InterPro" id="IPR047961">
    <property type="entry name" value="Transp_suffix-like"/>
</dbReference>
<dbReference type="AlphaFoldDB" id="A0A2N4U251"/>
<keyword evidence="1" id="KW-1133">Transmembrane helix</keyword>
<accession>A0A2N4U251</accession>
<feature type="transmembrane region" description="Helical" evidence="1">
    <location>
        <begin position="47"/>
        <end position="70"/>
    </location>
</feature>
<keyword evidence="1" id="KW-0472">Membrane</keyword>
<evidence type="ECO:0000256" key="1">
    <source>
        <dbReference type="SAM" id="Phobius"/>
    </source>
</evidence>
<proteinExistence type="predicted"/>
<sequence>MSTLDNQAELVPAKGWRFKCGIGIFILALLLWCLIPIAASLDVPGSRIAALSATVFIANKILLIGCIAVMGKEGFQQLKAILFGHAKRLAPVSKVGPVRHTVGLVMFVLPLLTSILEPYVDHILPGFRPNLWQLQVLGDIMFIASFFVLGGDFWNKLRGLFVRTV</sequence>
<name>A0A2N4U251_9BURK</name>
<comment type="caution">
    <text evidence="2">The sequence shown here is derived from an EMBL/GenBank/DDBJ whole genome shotgun (WGS) entry which is preliminary data.</text>
</comment>
<evidence type="ECO:0000313" key="2">
    <source>
        <dbReference type="EMBL" id="PLC49095.1"/>
    </source>
</evidence>
<dbReference type="RefSeq" id="WP_102074804.1">
    <property type="nucleotide sequence ID" value="NZ_PDNW01000013.1"/>
</dbReference>
<feature type="transmembrane region" description="Helical" evidence="1">
    <location>
        <begin position="132"/>
        <end position="154"/>
    </location>
</feature>
<reference evidence="2 3" key="1">
    <citation type="submission" date="2017-10" db="EMBL/GenBank/DDBJ databases">
        <title>Two draft genome sequences of Pusillimonas sp. strains isolated from a nitrate- and radionuclide-contaminated groundwater in Russia.</title>
        <authorList>
            <person name="Grouzdev D.S."/>
            <person name="Tourova T.P."/>
            <person name="Goeva M.A."/>
            <person name="Babich T.L."/>
            <person name="Sokolova D.S."/>
            <person name="Abdullin R."/>
            <person name="Poltaraus A.B."/>
            <person name="Toshchakov S.V."/>
            <person name="Nazina T.N."/>
        </authorList>
    </citation>
    <scope>NUCLEOTIDE SEQUENCE [LARGE SCALE GENOMIC DNA]</scope>
    <source>
        <strain evidence="2 3">JR1/69-3-13</strain>
    </source>
</reference>